<proteinExistence type="inferred from homology"/>
<dbReference type="Proteomes" id="UP000664545">
    <property type="component" value="Unassembled WGS sequence"/>
</dbReference>
<dbReference type="FunFam" id="3.90.79.10:FF:000024">
    <property type="entry name" value="ADP-ribose pyrophosphatase"/>
    <property type="match status" value="1"/>
</dbReference>
<dbReference type="PROSITE" id="PS00893">
    <property type="entry name" value="NUDIX_BOX"/>
    <property type="match status" value="1"/>
</dbReference>
<keyword evidence="2 3" id="KW-0378">Hydrolase</keyword>
<evidence type="ECO:0000256" key="3">
    <source>
        <dbReference type="RuleBase" id="RU003476"/>
    </source>
</evidence>
<dbReference type="GO" id="GO:0016462">
    <property type="term" value="F:pyrophosphatase activity"/>
    <property type="evidence" value="ECO:0007669"/>
    <property type="project" value="UniProtKB-ARBA"/>
</dbReference>
<evidence type="ECO:0000256" key="1">
    <source>
        <dbReference type="ARBA" id="ARBA00001946"/>
    </source>
</evidence>
<dbReference type="Pfam" id="PF00293">
    <property type="entry name" value="NUDIX"/>
    <property type="match status" value="1"/>
</dbReference>
<name>A0A939D642_CLOAM</name>
<dbReference type="AlphaFoldDB" id="A0A939D642"/>
<dbReference type="PANTHER" id="PTHR11839:SF18">
    <property type="entry name" value="NUDIX HYDROLASE DOMAIN-CONTAINING PROTEIN"/>
    <property type="match status" value="1"/>
</dbReference>
<dbReference type="PROSITE" id="PS51462">
    <property type="entry name" value="NUDIX"/>
    <property type="match status" value="1"/>
</dbReference>
<dbReference type="GO" id="GO:0005829">
    <property type="term" value="C:cytosol"/>
    <property type="evidence" value="ECO:0007669"/>
    <property type="project" value="TreeGrafter"/>
</dbReference>
<keyword evidence="6" id="KW-1185">Reference proteome</keyword>
<reference evidence="5" key="1">
    <citation type="submission" date="2021-02" db="EMBL/GenBank/DDBJ databases">
        <title>Abyssanaerobacter marinus gen.nov., sp., nov, anaerobic bacterium isolated from the Onnuri vent field of Indian Ocean and suggestion of Mogibacteriaceae fam. nov., and proposal of reclassification of ambiguous this family's genus member.</title>
        <authorList>
            <person name="Kim Y.J."/>
            <person name="Yang J.-A."/>
        </authorList>
    </citation>
    <scope>NUCLEOTIDE SEQUENCE</scope>
    <source>
        <strain evidence="5">DSM 2634</strain>
    </source>
</reference>
<evidence type="ECO:0000313" key="5">
    <source>
        <dbReference type="EMBL" id="MBN7771887.1"/>
    </source>
</evidence>
<dbReference type="PANTHER" id="PTHR11839">
    <property type="entry name" value="UDP/ADP-SUGAR PYROPHOSPHATASE"/>
    <property type="match status" value="1"/>
</dbReference>
<dbReference type="GO" id="GO:0006753">
    <property type="term" value="P:nucleoside phosphate metabolic process"/>
    <property type="evidence" value="ECO:0007669"/>
    <property type="project" value="TreeGrafter"/>
</dbReference>
<gene>
    <name evidence="5" type="ORF">JYB65_00740</name>
</gene>
<protein>
    <submittedName>
        <fullName evidence="5">NUDIX hydrolase</fullName>
    </submittedName>
</protein>
<dbReference type="InterPro" id="IPR000086">
    <property type="entry name" value="NUDIX_hydrolase_dom"/>
</dbReference>
<evidence type="ECO:0000313" key="6">
    <source>
        <dbReference type="Proteomes" id="UP000664545"/>
    </source>
</evidence>
<sequence length="178" mass="20273">MTFEEKTISSEMIYNGKILNLRKDKVEVVNGGVSYREIIEHNGGVAVLAIKDDRKVVMIKQFRKPIEKVIMELPAGKIEKGEDPSATAVRELKEETGYQAEHIEFLCKFYPTVGYSMEMIYIYLCTGLTKGETEFDDHEAIDTFECDLDELYQMAINGELEDAKTMIGVMQARTRLAK</sequence>
<accession>A0A939D642</accession>
<dbReference type="EMBL" id="JAFJZZ010000001">
    <property type="protein sequence ID" value="MBN7771887.1"/>
    <property type="molecule type" value="Genomic_DNA"/>
</dbReference>
<comment type="caution">
    <text evidence="5">The sequence shown here is derived from an EMBL/GenBank/DDBJ whole genome shotgun (WGS) entry which is preliminary data.</text>
</comment>
<comment type="cofactor">
    <cofactor evidence="1">
        <name>Mg(2+)</name>
        <dbReference type="ChEBI" id="CHEBI:18420"/>
    </cofactor>
</comment>
<dbReference type="RefSeq" id="WP_206580672.1">
    <property type="nucleotide sequence ID" value="NZ_JAFJZZ010000001.1"/>
</dbReference>
<dbReference type="Gene3D" id="3.90.79.10">
    <property type="entry name" value="Nucleoside Triphosphate Pyrophosphohydrolase"/>
    <property type="match status" value="1"/>
</dbReference>
<feature type="domain" description="Nudix hydrolase" evidence="4">
    <location>
        <begin position="40"/>
        <end position="168"/>
    </location>
</feature>
<dbReference type="InterPro" id="IPR015797">
    <property type="entry name" value="NUDIX_hydrolase-like_dom_sf"/>
</dbReference>
<dbReference type="PRINTS" id="PR00502">
    <property type="entry name" value="NUDIXFAMILY"/>
</dbReference>
<comment type="similarity">
    <text evidence="3">Belongs to the Nudix hydrolase family.</text>
</comment>
<organism evidence="5 6">
    <name type="scientific">Clostridium aminobutyricum</name>
    <dbReference type="NCBI Taxonomy" id="33953"/>
    <lineage>
        <taxon>Bacteria</taxon>
        <taxon>Bacillati</taxon>
        <taxon>Bacillota</taxon>
        <taxon>Clostridia</taxon>
        <taxon>Eubacteriales</taxon>
        <taxon>Clostridiaceae</taxon>
        <taxon>Clostridium</taxon>
    </lineage>
</organism>
<dbReference type="InterPro" id="IPR020084">
    <property type="entry name" value="NUDIX_hydrolase_CS"/>
</dbReference>
<dbReference type="SUPFAM" id="SSF55811">
    <property type="entry name" value="Nudix"/>
    <property type="match status" value="1"/>
</dbReference>
<dbReference type="InterPro" id="IPR020476">
    <property type="entry name" value="Nudix_hydrolase"/>
</dbReference>
<dbReference type="GO" id="GO:0019693">
    <property type="term" value="P:ribose phosphate metabolic process"/>
    <property type="evidence" value="ECO:0007669"/>
    <property type="project" value="TreeGrafter"/>
</dbReference>
<evidence type="ECO:0000256" key="2">
    <source>
        <dbReference type="ARBA" id="ARBA00022801"/>
    </source>
</evidence>
<evidence type="ECO:0000259" key="4">
    <source>
        <dbReference type="PROSITE" id="PS51462"/>
    </source>
</evidence>